<dbReference type="Proteomes" id="UP001597508">
    <property type="component" value="Unassembled WGS sequence"/>
</dbReference>
<evidence type="ECO:0000313" key="1">
    <source>
        <dbReference type="EMBL" id="MFD2565820.1"/>
    </source>
</evidence>
<proteinExistence type="predicted"/>
<dbReference type="GO" id="GO:0051213">
    <property type="term" value="F:dioxygenase activity"/>
    <property type="evidence" value="ECO:0007669"/>
    <property type="project" value="UniProtKB-KW"/>
</dbReference>
<gene>
    <name evidence="1" type="ORF">ACFSRZ_00470</name>
</gene>
<keyword evidence="1" id="KW-0560">Oxidoreductase</keyword>
<keyword evidence="1" id="KW-0223">Dioxygenase</keyword>
<dbReference type="RefSeq" id="WP_379664546.1">
    <property type="nucleotide sequence ID" value="NZ_JBHULH010000001.1"/>
</dbReference>
<sequence length="121" mass="14233">MAKSNLRQIEPVLPSQNIKRDIEWYEKHTGFTLAFGDDMYAGLKREHLYIHLQWHADNEQDPLLGGSVIKIFVEDIEPIYKEFVERGTIQPEKLRMNTPWGTHEFGFFDLNKNAIFIVQDI</sequence>
<name>A0ABW5LLX6_9FLAO</name>
<accession>A0ABW5LLX6</accession>
<dbReference type="InterPro" id="IPR029068">
    <property type="entry name" value="Glyas_Bleomycin-R_OHBP_Dase"/>
</dbReference>
<organism evidence="1 2">
    <name type="scientific">Pseudotenacibaculum haliotis</name>
    <dbReference type="NCBI Taxonomy" id="1862138"/>
    <lineage>
        <taxon>Bacteria</taxon>
        <taxon>Pseudomonadati</taxon>
        <taxon>Bacteroidota</taxon>
        <taxon>Flavobacteriia</taxon>
        <taxon>Flavobacteriales</taxon>
        <taxon>Flavobacteriaceae</taxon>
        <taxon>Pseudotenacibaculum</taxon>
    </lineage>
</organism>
<comment type="caution">
    <text evidence="1">The sequence shown here is derived from an EMBL/GenBank/DDBJ whole genome shotgun (WGS) entry which is preliminary data.</text>
</comment>
<protein>
    <submittedName>
        <fullName evidence="1">Glyoxalase/bleomycin resistance/extradiol dioxygenase family protein</fullName>
    </submittedName>
</protein>
<keyword evidence="2" id="KW-1185">Reference proteome</keyword>
<dbReference type="Gene3D" id="3.10.180.10">
    <property type="entry name" value="2,3-Dihydroxybiphenyl 1,2-Dioxygenase, domain 1"/>
    <property type="match status" value="1"/>
</dbReference>
<dbReference type="SUPFAM" id="SSF54593">
    <property type="entry name" value="Glyoxalase/Bleomycin resistance protein/Dihydroxybiphenyl dioxygenase"/>
    <property type="match status" value="1"/>
</dbReference>
<dbReference type="EMBL" id="JBHULH010000001">
    <property type="protein sequence ID" value="MFD2565820.1"/>
    <property type="molecule type" value="Genomic_DNA"/>
</dbReference>
<reference evidence="2" key="1">
    <citation type="journal article" date="2019" name="Int. J. Syst. Evol. Microbiol.">
        <title>The Global Catalogue of Microorganisms (GCM) 10K type strain sequencing project: providing services to taxonomists for standard genome sequencing and annotation.</title>
        <authorList>
            <consortium name="The Broad Institute Genomics Platform"/>
            <consortium name="The Broad Institute Genome Sequencing Center for Infectious Disease"/>
            <person name="Wu L."/>
            <person name="Ma J."/>
        </authorList>
    </citation>
    <scope>NUCLEOTIDE SEQUENCE [LARGE SCALE GENOMIC DNA]</scope>
    <source>
        <strain evidence="2">KCTC 52127</strain>
    </source>
</reference>
<evidence type="ECO:0000313" key="2">
    <source>
        <dbReference type="Proteomes" id="UP001597508"/>
    </source>
</evidence>